<dbReference type="Gene3D" id="1.10.287.1060">
    <property type="entry name" value="ESAT-6-like"/>
    <property type="match status" value="1"/>
</dbReference>
<gene>
    <name evidence="2" type="ORF">RM550_07250</name>
</gene>
<feature type="region of interest" description="Disordered" evidence="1">
    <location>
        <begin position="84"/>
        <end position="104"/>
    </location>
</feature>
<keyword evidence="3" id="KW-1185">Reference proteome</keyword>
<comment type="caution">
    <text evidence="2">The sequence shown here is derived from an EMBL/GenBank/DDBJ whole genome shotgun (WGS) entry which is preliminary data.</text>
</comment>
<protein>
    <submittedName>
        <fullName evidence="2">WXG100 family type VII secretion target</fullName>
    </submittedName>
</protein>
<reference evidence="2" key="1">
    <citation type="submission" date="2024-05" db="EMBL/GenBank/DDBJ databases">
        <title>30 novel species of actinomycetes from the DSMZ collection.</title>
        <authorList>
            <person name="Nouioui I."/>
        </authorList>
    </citation>
    <scope>NUCLEOTIDE SEQUENCE</scope>
    <source>
        <strain evidence="2">DSM 41527</strain>
    </source>
</reference>
<organism evidence="2 3">
    <name type="scientific">Streptomyces mooreae</name>
    <dbReference type="NCBI Taxonomy" id="3075523"/>
    <lineage>
        <taxon>Bacteria</taxon>
        <taxon>Bacillati</taxon>
        <taxon>Actinomycetota</taxon>
        <taxon>Actinomycetes</taxon>
        <taxon>Kitasatosporales</taxon>
        <taxon>Streptomycetaceae</taxon>
        <taxon>Streptomyces</taxon>
    </lineage>
</organism>
<dbReference type="Proteomes" id="UP001180551">
    <property type="component" value="Unassembled WGS sequence"/>
</dbReference>
<evidence type="ECO:0000313" key="3">
    <source>
        <dbReference type="Proteomes" id="UP001180551"/>
    </source>
</evidence>
<dbReference type="RefSeq" id="WP_311622875.1">
    <property type="nucleotide sequence ID" value="NZ_JAVRFE010000007.1"/>
</dbReference>
<name>A0ABU2T5N0_9ACTN</name>
<dbReference type="SUPFAM" id="SSF140453">
    <property type="entry name" value="EsxAB dimer-like"/>
    <property type="match status" value="1"/>
</dbReference>
<proteinExistence type="predicted"/>
<accession>A0ABU2T5N0</accession>
<feature type="compositionally biased region" description="Basic and acidic residues" evidence="1">
    <location>
        <begin position="84"/>
        <end position="98"/>
    </location>
</feature>
<evidence type="ECO:0000256" key="1">
    <source>
        <dbReference type="SAM" id="MobiDB-lite"/>
    </source>
</evidence>
<dbReference type="EMBL" id="JAVRFE010000007">
    <property type="protein sequence ID" value="MDT0455535.1"/>
    <property type="molecule type" value="Genomic_DNA"/>
</dbReference>
<dbReference type="InterPro" id="IPR036689">
    <property type="entry name" value="ESAT-6-like_sf"/>
</dbReference>
<feature type="region of interest" description="Disordered" evidence="1">
    <location>
        <begin position="1"/>
        <end position="22"/>
    </location>
</feature>
<evidence type="ECO:0000313" key="2">
    <source>
        <dbReference type="EMBL" id="MDT0455535.1"/>
    </source>
</evidence>
<sequence length="104" mass="11226">MAENGQFSVHPEDMKSVAPTFGTQSAHLNEALGTLKHTLDGLGAPWGEDKQGKQFAHSYAPQRDAILEALGVLVKGLDSIHDGLTHHADNHAEGDRHAAGHFRR</sequence>